<keyword evidence="3" id="KW-1185">Reference proteome</keyword>
<evidence type="ECO:0000313" key="3">
    <source>
        <dbReference type="Proteomes" id="UP000265692"/>
    </source>
</evidence>
<organism evidence="2 3">
    <name type="scientific">Ureibacillus yapensis</name>
    <dbReference type="NCBI Taxonomy" id="2304605"/>
    <lineage>
        <taxon>Bacteria</taxon>
        <taxon>Bacillati</taxon>
        <taxon>Bacillota</taxon>
        <taxon>Bacilli</taxon>
        <taxon>Bacillales</taxon>
        <taxon>Caryophanaceae</taxon>
        <taxon>Ureibacillus</taxon>
    </lineage>
</organism>
<dbReference type="Gene3D" id="1.10.1900.10">
    <property type="entry name" value="c-terminal domain of poly(a) binding protein"/>
    <property type="match status" value="1"/>
</dbReference>
<name>A0A396SUJ7_9BACL</name>
<keyword evidence="1" id="KW-1133">Transmembrane helix</keyword>
<feature type="transmembrane region" description="Helical" evidence="1">
    <location>
        <begin position="94"/>
        <end position="117"/>
    </location>
</feature>
<gene>
    <name evidence="2" type="ORF">D1B33_00715</name>
</gene>
<keyword evidence="1" id="KW-0812">Transmembrane</keyword>
<feature type="transmembrane region" description="Helical" evidence="1">
    <location>
        <begin position="137"/>
        <end position="157"/>
    </location>
</feature>
<dbReference type="EMBL" id="QWEI01000001">
    <property type="protein sequence ID" value="RHW40161.1"/>
    <property type="molecule type" value="Genomic_DNA"/>
</dbReference>
<proteinExistence type="predicted"/>
<keyword evidence="1" id="KW-0472">Membrane</keyword>
<dbReference type="InterPro" id="IPR009214">
    <property type="entry name" value="DUF1129"/>
</dbReference>
<dbReference type="Pfam" id="PF06570">
    <property type="entry name" value="DUF1129"/>
    <property type="match status" value="1"/>
</dbReference>
<feature type="transmembrane region" description="Helical" evidence="1">
    <location>
        <begin position="163"/>
        <end position="185"/>
    </location>
</feature>
<comment type="caution">
    <text evidence="2">The sequence shown here is derived from an EMBL/GenBank/DDBJ whole genome shotgun (WGS) entry which is preliminary data.</text>
</comment>
<dbReference type="PANTHER" id="PTHR41307:SF1">
    <property type="entry name" value="MEMBRANE PROTEIN"/>
    <property type="match status" value="1"/>
</dbReference>
<protein>
    <submittedName>
        <fullName evidence="2">DUF1129 family protein</fullName>
    </submittedName>
</protein>
<feature type="transmembrane region" description="Helical" evidence="1">
    <location>
        <begin position="66"/>
        <end position="88"/>
    </location>
</feature>
<sequence length="192" mass="21837">MVYIRTNALKSERATEEVLLEMLDHLLEAQKEGKSAEEVFGKAPKELAEEIIQSLPKEPLKKTVGFAFEALLNLLGWAIIPWGIFAYFKGEEQTIYLGSTLLFGIILVLGLALLIYYVFRMVKQEAFDSRKKLRSSLVFGTIFGLLIVLLVFLNFFIDPFGPTIQMSYFTIFGLGCFLILAAYLFRKSRESQ</sequence>
<evidence type="ECO:0000313" key="2">
    <source>
        <dbReference type="EMBL" id="RHW40161.1"/>
    </source>
</evidence>
<evidence type="ECO:0000256" key="1">
    <source>
        <dbReference type="SAM" id="Phobius"/>
    </source>
</evidence>
<dbReference type="OrthoDB" id="1655249at2"/>
<dbReference type="PANTHER" id="PTHR41307">
    <property type="entry name" value="MEMBRANE PROTEIN-RELATED"/>
    <property type="match status" value="1"/>
</dbReference>
<dbReference type="AlphaFoldDB" id="A0A396SUJ7"/>
<dbReference type="SUPFAM" id="SSF158560">
    <property type="entry name" value="BH3980-like"/>
    <property type="match status" value="1"/>
</dbReference>
<accession>A0A396SUJ7</accession>
<reference evidence="2 3" key="1">
    <citation type="submission" date="2018-08" db="EMBL/GenBank/DDBJ databases">
        <title>Lysinibacillus sp. YLB-03 draft genome sequence.</title>
        <authorList>
            <person name="Yu L."/>
        </authorList>
    </citation>
    <scope>NUCLEOTIDE SEQUENCE [LARGE SCALE GENOMIC DNA]</scope>
    <source>
        <strain evidence="2 3">YLB-03</strain>
    </source>
</reference>
<dbReference type="Proteomes" id="UP000265692">
    <property type="component" value="Unassembled WGS sequence"/>
</dbReference>